<gene>
    <name evidence="1" type="ORF">Pint_13884</name>
</gene>
<dbReference type="EMBL" id="CM047743">
    <property type="protein sequence ID" value="KAJ0030862.1"/>
    <property type="molecule type" value="Genomic_DNA"/>
</dbReference>
<proteinExistence type="predicted"/>
<evidence type="ECO:0000313" key="2">
    <source>
        <dbReference type="Proteomes" id="UP001163603"/>
    </source>
</evidence>
<protein>
    <submittedName>
        <fullName evidence="1">Uncharacterized protein</fullName>
    </submittedName>
</protein>
<sequence>MLQVVELKVHLHCKDCEKAVREALCKITGVKCVEMDMGLNKIRVLRYMDHRVVEKTIQKSGRKAEVLSSSSSSIRSSWQLQEGQSPRLPGGYRCIIPRCCYTSSKRSASVLIRYQSKLYYVHFVKLKLNK</sequence>
<keyword evidence="2" id="KW-1185">Reference proteome</keyword>
<evidence type="ECO:0000313" key="1">
    <source>
        <dbReference type="EMBL" id="KAJ0030862.1"/>
    </source>
</evidence>
<comment type="caution">
    <text evidence="1">The sequence shown here is derived from an EMBL/GenBank/DDBJ whole genome shotgun (WGS) entry which is preliminary data.</text>
</comment>
<organism evidence="1 2">
    <name type="scientific">Pistacia integerrima</name>
    <dbReference type="NCBI Taxonomy" id="434235"/>
    <lineage>
        <taxon>Eukaryota</taxon>
        <taxon>Viridiplantae</taxon>
        <taxon>Streptophyta</taxon>
        <taxon>Embryophyta</taxon>
        <taxon>Tracheophyta</taxon>
        <taxon>Spermatophyta</taxon>
        <taxon>Magnoliopsida</taxon>
        <taxon>eudicotyledons</taxon>
        <taxon>Gunneridae</taxon>
        <taxon>Pentapetalae</taxon>
        <taxon>rosids</taxon>
        <taxon>malvids</taxon>
        <taxon>Sapindales</taxon>
        <taxon>Anacardiaceae</taxon>
        <taxon>Pistacia</taxon>
    </lineage>
</organism>
<dbReference type="Proteomes" id="UP001163603">
    <property type="component" value="Chromosome 8"/>
</dbReference>
<name>A0ACC0Y796_9ROSI</name>
<reference evidence="2" key="1">
    <citation type="journal article" date="2023" name="G3 (Bethesda)">
        <title>Genome assembly and association tests identify interacting loci associated with vigor, precocity, and sex in interspecific pistachio rootstocks.</title>
        <authorList>
            <person name="Palmer W."/>
            <person name="Jacygrad E."/>
            <person name="Sagayaradj S."/>
            <person name="Cavanaugh K."/>
            <person name="Han R."/>
            <person name="Bertier L."/>
            <person name="Beede B."/>
            <person name="Kafkas S."/>
            <person name="Golino D."/>
            <person name="Preece J."/>
            <person name="Michelmore R."/>
        </authorList>
    </citation>
    <scope>NUCLEOTIDE SEQUENCE [LARGE SCALE GENOMIC DNA]</scope>
</reference>
<accession>A0ACC0Y796</accession>